<name>A0A7W8GHC1_9DEIO</name>
<reference evidence="2 3" key="1">
    <citation type="submission" date="2020-08" db="EMBL/GenBank/DDBJ databases">
        <title>Genomic Encyclopedia of Type Strains, Phase IV (KMG-IV): sequencing the most valuable type-strain genomes for metagenomic binning, comparative biology and taxonomic classification.</title>
        <authorList>
            <person name="Goeker M."/>
        </authorList>
    </citation>
    <scope>NUCLEOTIDE SEQUENCE [LARGE SCALE GENOMIC DNA]</scope>
    <source>
        <strain evidence="2 3">DSM 101791</strain>
    </source>
</reference>
<dbReference type="AlphaFoldDB" id="A0A7W8GHC1"/>
<feature type="transmembrane region" description="Helical" evidence="1">
    <location>
        <begin position="68"/>
        <end position="88"/>
    </location>
</feature>
<dbReference type="EMBL" id="JACHFN010000014">
    <property type="protein sequence ID" value="MBB5235659.1"/>
    <property type="molecule type" value="Genomic_DNA"/>
</dbReference>
<organism evidence="2 3">
    <name type="scientific">Deinococcus budaensis</name>
    <dbReference type="NCBI Taxonomy" id="1665626"/>
    <lineage>
        <taxon>Bacteria</taxon>
        <taxon>Thermotogati</taxon>
        <taxon>Deinococcota</taxon>
        <taxon>Deinococci</taxon>
        <taxon>Deinococcales</taxon>
        <taxon>Deinococcaceae</taxon>
        <taxon>Deinococcus</taxon>
    </lineage>
</organism>
<keyword evidence="1" id="KW-1133">Transmembrane helix</keyword>
<feature type="transmembrane region" description="Helical" evidence="1">
    <location>
        <begin position="35"/>
        <end position="56"/>
    </location>
</feature>
<gene>
    <name evidence="2" type="ORF">HNQ09_003117</name>
</gene>
<evidence type="ECO:0000313" key="2">
    <source>
        <dbReference type="EMBL" id="MBB5235659.1"/>
    </source>
</evidence>
<protein>
    <submittedName>
        <fullName evidence="2">Transporter family-2 protein</fullName>
    </submittedName>
</protein>
<sequence length="156" mass="15214">MNLALLLGTLGAGLGLAAGLAFNVRLARALGTPLAATLVTFLVGGGLLGGLWLLGVDGTRPAGWPPGWTLTGGLLGAAYVTLSLMGAARLGVGVGTVAATLGQLLAALILPALGWLGQARQAPSPGAALSAGLLAGAVALLAWDRHRAAARPEGEA</sequence>
<feature type="transmembrane region" description="Helical" evidence="1">
    <location>
        <begin position="94"/>
        <end position="114"/>
    </location>
</feature>
<dbReference type="RefSeq" id="WP_184031101.1">
    <property type="nucleotide sequence ID" value="NZ_JACHFN010000014.1"/>
</dbReference>
<dbReference type="InterPro" id="IPR006750">
    <property type="entry name" value="YdcZ"/>
</dbReference>
<keyword evidence="1" id="KW-0812">Transmembrane</keyword>
<feature type="transmembrane region" description="Helical" evidence="1">
    <location>
        <begin position="126"/>
        <end position="143"/>
    </location>
</feature>
<evidence type="ECO:0000313" key="3">
    <source>
        <dbReference type="Proteomes" id="UP000525389"/>
    </source>
</evidence>
<dbReference type="PANTHER" id="PTHR34821:SF2">
    <property type="entry name" value="INNER MEMBRANE PROTEIN YDCZ"/>
    <property type="match status" value="1"/>
</dbReference>
<proteinExistence type="predicted"/>
<dbReference type="GO" id="GO:0005886">
    <property type="term" value="C:plasma membrane"/>
    <property type="evidence" value="ECO:0007669"/>
    <property type="project" value="TreeGrafter"/>
</dbReference>
<dbReference type="Pfam" id="PF04657">
    <property type="entry name" value="DMT_YdcZ"/>
    <property type="match status" value="1"/>
</dbReference>
<evidence type="ECO:0000256" key="1">
    <source>
        <dbReference type="SAM" id="Phobius"/>
    </source>
</evidence>
<dbReference type="Proteomes" id="UP000525389">
    <property type="component" value="Unassembled WGS sequence"/>
</dbReference>
<comment type="caution">
    <text evidence="2">The sequence shown here is derived from an EMBL/GenBank/DDBJ whole genome shotgun (WGS) entry which is preliminary data.</text>
</comment>
<accession>A0A7W8GHC1</accession>
<dbReference type="PANTHER" id="PTHR34821">
    <property type="entry name" value="INNER MEMBRANE PROTEIN YDCZ"/>
    <property type="match status" value="1"/>
</dbReference>
<keyword evidence="1" id="KW-0472">Membrane</keyword>
<keyword evidence="3" id="KW-1185">Reference proteome</keyword>